<feature type="domain" description="Cupin type-2" evidence="1">
    <location>
        <begin position="37"/>
        <end position="106"/>
    </location>
</feature>
<dbReference type="Gene3D" id="2.60.120.10">
    <property type="entry name" value="Jelly Rolls"/>
    <property type="match status" value="1"/>
</dbReference>
<organism evidence="2 3">
    <name type="scientific">Microbacterium pumilum</name>
    <dbReference type="NCBI Taxonomy" id="344165"/>
    <lineage>
        <taxon>Bacteria</taxon>
        <taxon>Bacillati</taxon>
        <taxon>Actinomycetota</taxon>
        <taxon>Actinomycetes</taxon>
        <taxon>Micrococcales</taxon>
        <taxon>Microbacteriaceae</taxon>
        <taxon>Microbacterium</taxon>
    </lineage>
</organism>
<proteinExistence type="predicted"/>
<name>A0ABP5EJ34_9MICO</name>
<dbReference type="SUPFAM" id="SSF51182">
    <property type="entry name" value="RmlC-like cupins"/>
    <property type="match status" value="1"/>
</dbReference>
<reference evidence="3" key="1">
    <citation type="journal article" date="2019" name="Int. J. Syst. Evol. Microbiol.">
        <title>The Global Catalogue of Microorganisms (GCM) 10K type strain sequencing project: providing services to taxonomists for standard genome sequencing and annotation.</title>
        <authorList>
            <consortium name="The Broad Institute Genomics Platform"/>
            <consortium name="The Broad Institute Genome Sequencing Center for Infectious Disease"/>
            <person name="Wu L."/>
            <person name="Ma J."/>
        </authorList>
    </citation>
    <scope>NUCLEOTIDE SEQUENCE [LARGE SCALE GENOMIC DNA]</scope>
    <source>
        <strain evidence="3">JCM 14902</strain>
    </source>
</reference>
<keyword evidence="3" id="KW-1185">Reference proteome</keyword>
<protein>
    <recommendedName>
        <fullName evidence="1">Cupin type-2 domain-containing protein</fullName>
    </recommendedName>
</protein>
<gene>
    <name evidence="2" type="ORF">GCM10009777_36380</name>
</gene>
<dbReference type="Pfam" id="PF07883">
    <property type="entry name" value="Cupin_2"/>
    <property type="match status" value="1"/>
</dbReference>
<dbReference type="InterPro" id="IPR013096">
    <property type="entry name" value="Cupin_2"/>
</dbReference>
<accession>A0ABP5EJ34</accession>
<comment type="caution">
    <text evidence="2">The sequence shown here is derived from an EMBL/GenBank/DDBJ whole genome shotgun (WGS) entry which is preliminary data.</text>
</comment>
<dbReference type="Proteomes" id="UP001500326">
    <property type="component" value="Unassembled WGS sequence"/>
</dbReference>
<evidence type="ECO:0000259" key="1">
    <source>
        <dbReference type="Pfam" id="PF07883"/>
    </source>
</evidence>
<dbReference type="EMBL" id="BAAAOH010000001">
    <property type="protein sequence ID" value="GAA1996322.1"/>
    <property type="molecule type" value="Genomic_DNA"/>
</dbReference>
<evidence type="ECO:0000313" key="3">
    <source>
        <dbReference type="Proteomes" id="UP001500326"/>
    </source>
</evidence>
<sequence length="130" mass="14237">MSESQTIVRPEQPDYLAPDGSEVRLLCRIDGGSAAEFLLPAGKTSRPVAHRTVEELWYVAEGRGEMWRSSDRSPEPTRLIAGTCVSIPVGTAFQFRSDPDADLRIFGVTIPPWPLDEAMPAEGPWEPSVG</sequence>
<dbReference type="InterPro" id="IPR011051">
    <property type="entry name" value="RmlC_Cupin_sf"/>
</dbReference>
<dbReference type="InterPro" id="IPR014710">
    <property type="entry name" value="RmlC-like_jellyroll"/>
</dbReference>
<evidence type="ECO:0000313" key="2">
    <source>
        <dbReference type="EMBL" id="GAA1996322.1"/>
    </source>
</evidence>